<sequence>MHDFSVDLDVAEPVRDRRVRRSRAALMRAAVELVTERGTAAVTLSDIAEAADVSRRVVYQHFGDRDALLLEAGLDLVRRELLPRLADDPPVVDGREQALAVARHFAGHRAFYRALLTGSCAFPLDRGLISVLLPINRQAIQRLHGDRLTQEAIDDLAAFLTGGAGSFVTSWVVDGADPLDPEAFTDRLMNVMSILTTSQSTGEEPR</sequence>
<gene>
    <name evidence="4" type="ordered locus">SACE_2807</name>
</gene>
<feature type="domain" description="HTH tetR-type" evidence="3">
    <location>
        <begin position="20"/>
        <end position="80"/>
    </location>
</feature>
<dbReference type="HOGENOM" id="CLU_087539_3_4_11"/>
<reference evidence="4 5" key="1">
    <citation type="journal article" date="2007" name="Nat. Biotechnol.">
        <title>Complete genome sequence of the erythromycin-producing bacterium Saccharopolyspora erythraea NRRL23338.</title>
        <authorList>
            <person name="Oliynyk M."/>
            <person name="Samborskyy M."/>
            <person name="Lester J.B."/>
            <person name="Mironenko T."/>
            <person name="Scott N."/>
            <person name="Dickens S."/>
            <person name="Haydock S.F."/>
            <person name="Leadlay P.F."/>
        </authorList>
    </citation>
    <scope>NUCLEOTIDE SEQUENCE [LARGE SCALE GENOMIC DNA]</scope>
    <source>
        <strain evidence="5">ATCC 11635 / DSM 40517 / JCM 4748 / NBRC 13426 / NCIMB 8594 / NRRL 2338</strain>
    </source>
</reference>
<dbReference type="Gene3D" id="1.10.357.10">
    <property type="entry name" value="Tetracycline Repressor, domain 2"/>
    <property type="match status" value="1"/>
</dbReference>
<name>A4FDG1_SACEN</name>
<dbReference type="GO" id="GO:0003700">
    <property type="term" value="F:DNA-binding transcription factor activity"/>
    <property type="evidence" value="ECO:0007669"/>
    <property type="project" value="TreeGrafter"/>
</dbReference>
<dbReference type="eggNOG" id="COG1309">
    <property type="taxonomic scope" value="Bacteria"/>
</dbReference>
<keyword evidence="1 2" id="KW-0238">DNA-binding</keyword>
<dbReference type="PANTHER" id="PTHR30055">
    <property type="entry name" value="HTH-TYPE TRANSCRIPTIONAL REGULATOR RUTR"/>
    <property type="match status" value="1"/>
</dbReference>
<dbReference type="Pfam" id="PF00440">
    <property type="entry name" value="TetR_N"/>
    <property type="match status" value="1"/>
</dbReference>
<evidence type="ECO:0000313" key="5">
    <source>
        <dbReference type="Proteomes" id="UP000006728"/>
    </source>
</evidence>
<protein>
    <submittedName>
        <fullName evidence="4">Transcriptional regulator, TetR family</fullName>
    </submittedName>
</protein>
<feature type="DNA-binding region" description="H-T-H motif" evidence="2">
    <location>
        <begin position="43"/>
        <end position="62"/>
    </location>
</feature>
<evidence type="ECO:0000313" key="4">
    <source>
        <dbReference type="EMBL" id="CAM02086.1"/>
    </source>
</evidence>
<evidence type="ECO:0000256" key="2">
    <source>
        <dbReference type="PROSITE-ProRule" id="PRU00335"/>
    </source>
</evidence>
<dbReference type="PRINTS" id="PR00455">
    <property type="entry name" value="HTHTETR"/>
</dbReference>
<evidence type="ECO:0000256" key="1">
    <source>
        <dbReference type="ARBA" id="ARBA00023125"/>
    </source>
</evidence>
<dbReference type="InterPro" id="IPR050109">
    <property type="entry name" value="HTH-type_TetR-like_transc_reg"/>
</dbReference>
<dbReference type="Proteomes" id="UP000006728">
    <property type="component" value="Chromosome"/>
</dbReference>
<dbReference type="AlphaFoldDB" id="A4FDG1"/>
<dbReference type="SUPFAM" id="SSF46689">
    <property type="entry name" value="Homeodomain-like"/>
    <property type="match status" value="1"/>
</dbReference>
<organism evidence="4 5">
    <name type="scientific">Saccharopolyspora erythraea (strain ATCC 11635 / DSM 40517 / JCM 4748 / NBRC 13426 / NCIMB 8594 / NRRL 2338)</name>
    <dbReference type="NCBI Taxonomy" id="405948"/>
    <lineage>
        <taxon>Bacteria</taxon>
        <taxon>Bacillati</taxon>
        <taxon>Actinomycetota</taxon>
        <taxon>Actinomycetes</taxon>
        <taxon>Pseudonocardiales</taxon>
        <taxon>Pseudonocardiaceae</taxon>
        <taxon>Saccharopolyspora</taxon>
    </lineage>
</organism>
<dbReference type="InterPro" id="IPR001647">
    <property type="entry name" value="HTH_TetR"/>
</dbReference>
<accession>A4FDG1</accession>
<dbReference type="STRING" id="405948.SACE_2807"/>
<dbReference type="PANTHER" id="PTHR30055:SF226">
    <property type="entry name" value="HTH-TYPE TRANSCRIPTIONAL REGULATOR PKSA"/>
    <property type="match status" value="1"/>
</dbReference>
<dbReference type="PROSITE" id="PS50977">
    <property type="entry name" value="HTH_TETR_2"/>
    <property type="match status" value="1"/>
</dbReference>
<dbReference type="GO" id="GO:0000976">
    <property type="term" value="F:transcription cis-regulatory region binding"/>
    <property type="evidence" value="ECO:0007669"/>
    <property type="project" value="TreeGrafter"/>
</dbReference>
<dbReference type="InterPro" id="IPR009057">
    <property type="entry name" value="Homeodomain-like_sf"/>
</dbReference>
<dbReference type="KEGG" id="sen:SACE_2807"/>
<proteinExistence type="predicted"/>
<dbReference type="EMBL" id="AM420293">
    <property type="protein sequence ID" value="CAM02086.1"/>
    <property type="molecule type" value="Genomic_DNA"/>
</dbReference>
<evidence type="ECO:0000259" key="3">
    <source>
        <dbReference type="PROSITE" id="PS50977"/>
    </source>
</evidence>
<keyword evidence="5" id="KW-1185">Reference proteome</keyword>